<sequence length="158" mass="17690">MAKYESEVKFLPQCTVEQVYSKLSNLETFRPILENAANNPMIAEKLKEAGQDPAQLEKLKEVVLTSDSISFPVPMIGLMELQIVEREENRCIKLAAVGAPLDANLWIQVLPVSAGGSKMRLTLKADLNMMMKMMIGKKLEKGIDQMADMLAQLPYQMM</sequence>
<keyword evidence="2" id="KW-1185">Reference proteome</keyword>
<organism evidence="1 2">
    <name type="scientific">Palleniella muris</name>
    <dbReference type="NCBI Taxonomy" id="3038145"/>
    <lineage>
        <taxon>Bacteria</taxon>
        <taxon>Pseudomonadati</taxon>
        <taxon>Bacteroidota</taxon>
        <taxon>Bacteroidia</taxon>
        <taxon>Bacteroidales</taxon>
        <taxon>Prevotellaceae</taxon>
        <taxon>Palleniella</taxon>
    </lineage>
</organism>
<reference evidence="1" key="1">
    <citation type="submission" date="2019-04" db="EMBL/GenBank/DDBJ databases">
        <title>Microbes associate with the intestines of laboratory mice.</title>
        <authorList>
            <person name="Navarre W."/>
            <person name="Wong E."/>
            <person name="Huang K."/>
            <person name="Tropini C."/>
            <person name="Ng K."/>
            <person name="Yu B."/>
        </authorList>
    </citation>
    <scope>NUCLEOTIDE SEQUENCE</scope>
    <source>
        <strain evidence="1">NM73_A23</strain>
    </source>
</reference>
<dbReference type="Proteomes" id="UP000308886">
    <property type="component" value="Unassembled WGS sequence"/>
</dbReference>
<gene>
    <name evidence="1" type="ORF">E5358_04015</name>
</gene>
<accession>A0AC61QS51</accession>
<proteinExistence type="predicted"/>
<protein>
    <submittedName>
        <fullName evidence="1">SRPBCC family protein</fullName>
    </submittedName>
</protein>
<evidence type="ECO:0000313" key="2">
    <source>
        <dbReference type="Proteomes" id="UP000308886"/>
    </source>
</evidence>
<comment type="caution">
    <text evidence="1">The sequence shown here is derived from an EMBL/GenBank/DDBJ whole genome shotgun (WGS) entry which is preliminary data.</text>
</comment>
<dbReference type="EMBL" id="SRZC01000005">
    <property type="protein sequence ID" value="TGX83117.1"/>
    <property type="molecule type" value="Genomic_DNA"/>
</dbReference>
<evidence type="ECO:0000313" key="1">
    <source>
        <dbReference type="EMBL" id="TGX83117.1"/>
    </source>
</evidence>
<name>A0AC61QS51_9BACT</name>